<dbReference type="Pfam" id="PF07528">
    <property type="entry name" value="DZF_N"/>
    <property type="match status" value="1"/>
</dbReference>
<dbReference type="PANTHER" id="PTHR46447:SF1">
    <property type="entry name" value="INTERLEUKIN ENHANCER-BINDING FACTOR 2"/>
    <property type="match status" value="1"/>
</dbReference>
<dbReference type="SMART" id="SM00572">
    <property type="entry name" value="DZF"/>
    <property type="match status" value="1"/>
</dbReference>
<evidence type="ECO:0000256" key="3">
    <source>
        <dbReference type="ARBA" id="ARBA00023125"/>
    </source>
</evidence>
<evidence type="ECO:0000256" key="7">
    <source>
        <dbReference type="SAM" id="MobiDB-lite"/>
    </source>
</evidence>
<evidence type="ECO:0000256" key="6">
    <source>
        <dbReference type="ARBA" id="ARBA00023242"/>
    </source>
</evidence>
<dbReference type="InterPro" id="IPR006561">
    <property type="entry name" value="DZF_dom"/>
</dbReference>
<dbReference type="Gene3D" id="1.10.1410.40">
    <property type="match status" value="1"/>
</dbReference>
<dbReference type="GO" id="GO:0003677">
    <property type="term" value="F:DNA binding"/>
    <property type="evidence" value="ECO:0007669"/>
    <property type="project" value="UniProtKB-KW"/>
</dbReference>
<keyword evidence="6" id="KW-0539">Nucleus</keyword>
<dbReference type="InterPro" id="IPR052134">
    <property type="entry name" value="ILF2"/>
</dbReference>
<dbReference type="InterPro" id="IPR049401">
    <property type="entry name" value="DZF_dom_N"/>
</dbReference>
<evidence type="ECO:0000256" key="5">
    <source>
        <dbReference type="ARBA" id="ARBA00023163"/>
    </source>
</evidence>
<feature type="compositionally biased region" description="Gly residues" evidence="7">
    <location>
        <begin position="13"/>
        <end position="29"/>
    </location>
</feature>
<feature type="domain" description="DZF" evidence="8">
    <location>
        <begin position="35"/>
        <end position="381"/>
    </location>
</feature>
<evidence type="ECO:0000313" key="10">
    <source>
        <dbReference type="Proteomes" id="UP000007110"/>
    </source>
</evidence>
<dbReference type="RefSeq" id="XP_030856181.1">
    <property type="nucleotide sequence ID" value="XM_031000321.1"/>
</dbReference>
<evidence type="ECO:0000313" key="9">
    <source>
        <dbReference type="EnsemblMetazoa" id="XP_030856181"/>
    </source>
</evidence>
<dbReference type="FunFam" id="3.30.460.10:FF:000058">
    <property type="entry name" value="Interleukin enhancer-binding factor 2"/>
    <property type="match status" value="1"/>
</dbReference>
<reference evidence="9" key="2">
    <citation type="submission" date="2021-01" db="UniProtKB">
        <authorList>
            <consortium name="EnsemblMetazoa"/>
        </authorList>
    </citation>
    <scope>IDENTIFICATION</scope>
</reference>
<keyword evidence="5" id="KW-0804">Transcription</keyword>
<dbReference type="Pfam" id="PF20965">
    <property type="entry name" value="DZF_C"/>
    <property type="match status" value="1"/>
</dbReference>
<dbReference type="CTD" id="3608"/>
<dbReference type="PROSITE" id="PS51703">
    <property type="entry name" value="DZF"/>
    <property type="match status" value="1"/>
</dbReference>
<dbReference type="GO" id="GO:0005634">
    <property type="term" value="C:nucleus"/>
    <property type="evidence" value="ECO:0007669"/>
    <property type="project" value="UniProtKB-SubCell"/>
</dbReference>
<proteinExistence type="predicted"/>
<evidence type="ECO:0000256" key="1">
    <source>
        <dbReference type="ARBA" id="ARBA00004123"/>
    </source>
</evidence>
<dbReference type="GeneID" id="764762"/>
<feature type="region of interest" description="Disordered" evidence="7">
    <location>
        <begin position="1"/>
        <end position="32"/>
    </location>
</feature>
<dbReference type="InterPro" id="IPR049402">
    <property type="entry name" value="DZF_dom_C"/>
</dbReference>
<dbReference type="PANTHER" id="PTHR46447">
    <property type="entry name" value="INTERLEUKIN ENHANCER-BINDING FACTOR"/>
    <property type="match status" value="1"/>
</dbReference>
<dbReference type="EnsemblMetazoa" id="XM_031000321">
    <property type="protein sequence ID" value="XP_030856181"/>
    <property type="gene ID" value="LOC764762"/>
</dbReference>
<accession>A0A7M7PTE9</accession>
<comment type="subcellular location">
    <subcellularLocation>
        <location evidence="1">Nucleus</location>
    </subcellularLocation>
</comment>
<evidence type="ECO:0000256" key="2">
    <source>
        <dbReference type="ARBA" id="ARBA00023015"/>
    </source>
</evidence>
<dbReference type="AlphaFoldDB" id="A0A7M7PTE9"/>
<keyword evidence="4" id="KW-0010">Activator</keyword>
<name>A0A7M7PTE9_STRPU</name>
<evidence type="ECO:0000256" key="4">
    <source>
        <dbReference type="ARBA" id="ARBA00023159"/>
    </source>
</evidence>
<keyword evidence="10" id="KW-1185">Reference proteome</keyword>
<feature type="compositionally biased region" description="Basic residues" evidence="7">
    <location>
        <begin position="1"/>
        <end position="12"/>
    </location>
</feature>
<keyword evidence="3" id="KW-0238">DNA-binding</keyword>
<evidence type="ECO:0000259" key="8">
    <source>
        <dbReference type="PROSITE" id="PS51703"/>
    </source>
</evidence>
<sequence>MTRSKTAGRRGRGGGGGPRGPVRGPGGPRGMWRAPAFMPHIPFDIVQCESAFQRTKPVPPTEDTPLQMSLLEKNTEMTPGTNEQTAVLNLVTKISSVLDNLMVSPPANFEVSIEEVRQVGSFKKGTIMANSPVADLVVIFKTLPTTEAVMALGNKVVEGVKETDPKEVLTMLANEAGCEISSSDATVKILVTTIPPNMKKLDASIHLPLKTMQSALAAVRHARWFEENATNSVVKVLIRILKYLKTRFTGFEPLNPWMIDLLAHYCVMNNPSHAPLQISIAFRRCLSLLSAGFFLPRSVGIIDPCEGGGVRIHTSLSLEHQDQVAFTAQTLLRVLSHGGHRKVLGFEGDAGIASQMSVWDGIVVTPTQYPFIHMGGGSNID</sequence>
<reference evidence="10" key="1">
    <citation type="submission" date="2015-02" db="EMBL/GenBank/DDBJ databases">
        <title>Genome sequencing for Strongylocentrotus purpuratus.</title>
        <authorList>
            <person name="Murali S."/>
            <person name="Liu Y."/>
            <person name="Vee V."/>
            <person name="English A."/>
            <person name="Wang M."/>
            <person name="Skinner E."/>
            <person name="Han Y."/>
            <person name="Muzny D.M."/>
            <person name="Worley K.C."/>
            <person name="Gibbs R.A."/>
        </authorList>
    </citation>
    <scope>NUCLEOTIDE SEQUENCE</scope>
</reference>
<dbReference type="Proteomes" id="UP000007110">
    <property type="component" value="Unassembled WGS sequence"/>
</dbReference>
<dbReference type="InterPro" id="IPR043519">
    <property type="entry name" value="NT_sf"/>
</dbReference>
<dbReference type="Gene3D" id="3.30.460.10">
    <property type="entry name" value="Beta Polymerase, domain 2"/>
    <property type="match status" value="1"/>
</dbReference>
<organism evidence="9 10">
    <name type="scientific">Strongylocentrotus purpuratus</name>
    <name type="common">Purple sea urchin</name>
    <dbReference type="NCBI Taxonomy" id="7668"/>
    <lineage>
        <taxon>Eukaryota</taxon>
        <taxon>Metazoa</taxon>
        <taxon>Echinodermata</taxon>
        <taxon>Eleutherozoa</taxon>
        <taxon>Echinozoa</taxon>
        <taxon>Echinoidea</taxon>
        <taxon>Euechinoidea</taxon>
        <taxon>Echinacea</taxon>
        <taxon>Camarodonta</taxon>
        <taxon>Echinidea</taxon>
        <taxon>Strongylocentrotidae</taxon>
        <taxon>Strongylocentrotus</taxon>
    </lineage>
</organism>
<keyword evidence="2" id="KW-0805">Transcription regulation</keyword>
<dbReference type="PROSITE" id="PS50152">
    <property type="entry name" value="25A_SYNTH_3"/>
    <property type="match status" value="1"/>
</dbReference>
<dbReference type="SUPFAM" id="SSF81301">
    <property type="entry name" value="Nucleotidyltransferase"/>
    <property type="match status" value="1"/>
</dbReference>
<protein>
    <recommendedName>
        <fullName evidence="8">DZF domain-containing protein</fullName>
    </recommendedName>
</protein>